<feature type="compositionally biased region" description="Basic residues" evidence="1">
    <location>
        <begin position="387"/>
        <end position="398"/>
    </location>
</feature>
<sequence>MRLCADDLTRCRFAVSPLCQTHEALRLLRRPGRHRYHRPWLARTARAAAGLDLADLRLFIPRQGRGDPPGFLGPPPTAAFGIFEDETARLRATDGERARTEMARSLACTPGALEPSRGQRLLRDPAAVRSLADATERAWHTLLAPEWPRIRGVLEADIAYRPRRLAAGGLEALFADLDGRVAWAPDTLTLRVDEVFPGFPVAQRLDGRGVLLTPSVFVWPDVVSGFAPPWQPTVLCPARGIGGLRGRAGRTAPQGGPETRPQDPASQPLSDRAAARCRRPSSGSSARTGPGCSPCSTPPPPPPCSRGASASPPRPSPCTWRWCATRASSRRGATAARCLRTHRARPGAGRRAPRLSAPRVRCVRPPARHRARGAVRRRGGVTTRTAPGRRVRSRRRARAPSAAASPCPA</sequence>
<protein>
    <recommendedName>
        <fullName evidence="2">DUF5937 domain-containing protein</fullName>
    </recommendedName>
</protein>
<feature type="compositionally biased region" description="Basic residues" evidence="1">
    <location>
        <begin position="367"/>
        <end position="379"/>
    </location>
</feature>
<dbReference type="RefSeq" id="WP_425588393.1">
    <property type="nucleotide sequence ID" value="NZ_BAABEP010000051.1"/>
</dbReference>
<reference evidence="4" key="1">
    <citation type="journal article" date="2019" name="Int. J. Syst. Evol. Microbiol.">
        <title>The Global Catalogue of Microorganisms (GCM) 10K type strain sequencing project: providing services to taxonomists for standard genome sequencing and annotation.</title>
        <authorList>
            <consortium name="The Broad Institute Genomics Platform"/>
            <consortium name="The Broad Institute Genome Sequencing Center for Infectious Disease"/>
            <person name="Wu L."/>
            <person name="Ma J."/>
        </authorList>
    </citation>
    <scope>NUCLEOTIDE SEQUENCE [LARGE SCALE GENOMIC DNA]</scope>
    <source>
        <strain evidence="4">JCM 30846</strain>
    </source>
</reference>
<keyword evidence="4" id="KW-1185">Reference proteome</keyword>
<name>A0ABP7FWP1_9ACTN</name>
<gene>
    <name evidence="3" type="ORF">GCM10023082_52840</name>
</gene>
<accession>A0ABP7FWP1</accession>
<evidence type="ECO:0000256" key="1">
    <source>
        <dbReference type="SAM" id="MobiDB-lite"/>
    </source>
</evidence>
<evidence type="ECO:0000313" key="4">
    <source>
        <dbReference type="Proteomes" id="UP001499884"/>
    </source>
</evidence>
<dbReference type="InterPro" id="IPR045981">
    <property type="entry name" value="DUF5937"/>
</dbReference>
<dbReference type="Pfam" id="PF19361">
    <property type="entry name" value="DUF5937"/>
    <property type="match status" value="1"/>
</dbReference>
<evidence type="ECO:0000259" key="2">
    <source>
        <dbReference type="Pfam" id="PF19361"/>
    </source>
</evidence>
<dbReference type="Proteomes" id="UP001499884">
    <property type="component" value="Unassembled WGS sequence"/>
</dbReference>
<feature type="compositionally biased region" description="Low complexity" evidence="1">
    <location>
        <begin position="399"/>
        <end position="409"/>
    </location>
</feature>
<feature type="region of interest" description="Disordered" evidence="1">
    <location>
        <begin position="367"/>
        <end position="409"/>
    </location>
</feature>
<feature type="domain" description="DUF5937" evidence="2">
    <location>
        <begin position="101"/>
        <end position="238"/>
    </location>
</feature>
<organism evidence="3 4">
    <name type="scientific">Streptomyces tremellae</name>
    <dbReference type="NCBI Taxonomy" id="1124239"/>
    <lineage>
        <taxon>Bacteria</taxon>
        <taxon>Bacillati</taxon>
        <taxon>Actinomycetota</taxon>
        <taxon>Actinomycetes</taxon>
        <taxon>Kitasatosporales</taxon>
        <taxon>Streptomycetaceae</taxon>
        <taxon>Streptomyces</taxon>
    </lineage>
</organism>
<dbReference type="EMBL" id="BAABEP010000051">
    <property type="protein sequence ID" value="GAA3750256.1"/>
    <property type="molecule type" value="Genomic_DNA"/>
</dbReference>
<feature type="region of interest" description="Disordered" evidence="1">
    <location>
        <begin position="245"/>
        <end position="317"/>
    </location>
</feature>
<proteinExistence type="predicted"/>
<comment type="caution">
    <text evidence="3">The sequence shown here is derived from an EMBL/GenBank/DDBJ whole genome shotgun (WGS) entry which is preliminary data.</text>
</comment>
<evidence type="ECO:0000313" key="3">
    <source>
        <dbReference type="EMBL" id="GAA3750256.1"/>
    </source>
</evidence>